<feature type="region of interest" description="Disordered" evidence="14">
    <location>
        <begin position="376"/>
        <end position="404"/>
    </location>
</feature>
<name>A0A9Q0RYC9_9DIPT</name>
<dbReference type="EMBL" id="WJQU01000004">
    <property type="protein sequence ID" value="KAJ6636748.1"/>
    <property type="molecule type" value="Genomic_DNA"/>
</dbReference>
<keyword evidence="4 12" id="KW-0479">Metal-binding</keyword>
<dbReference type="PANTHER" id="PTHR10188">
    <property type="entry name" value="L-ASPARAGINASE"/>
    <property type="match status" value="1"/>
</dbReference>
<dbReference type="Gene3D" id="3.60.20.30">
    <property type="entry name" value="(Glycosyl)asparaginase"/>
    <property type="match status" value="1"/>
</dbReference>
<dbReference type="Pfam" id="PF01112">
    <property type="entry name" value="Asparaginase_2"/>
    <property type="match status" value="1"/>
</dbReference>
<feature type="transmembrane region" description="Helical" evidence="15">
    <location>
        <begin position="210"/>
        <end position="231"/>
    </location>
</feature>
<evidence type="ECO:0000256" key="3">
    <source>
        <dbReference type="ARBA" id="ARBA00022670"/>
    </source>
</evidence>
<dbReference type="InterPro" id="IPR033844">
    <property type="entry name" value="ASRGL1_meta"/>
</dbReference>
<dbReference type="GO" id="GO:0004067">
    <property type="term" value="F:asparaginase activity"/>
    <property type="evidence" value="ECO:0007669"/>
    <property type="project" value="UniProtKB-EC"/>
</dbReference>
<evidence type="ECO:0000256" key="5">
    <source>
        <dbReference type="ARBA" id="ARBA00022801"/>
    </source>
</evidence>
<dbReference type="PROSITE" id="PS50089">
    <property type="entry name" value="ZF_RING_2"/>
    <property type="match status" value="1"/>
</dbReference>
<keyword evidence="7" id="KW-0862">Zinc</keyword>
<dbReference type="GO" id="GO:0006508">
    <property type="term" value="P:proteolysis"/>
    <property type="evidence" value="ECO:0007669"/>
    <property type="project" value="UniProtKB-KW"/>
</dbReference>
<dbReference type="GO" id="GO:0008270">
    <property type="term" value="F:zinc ion binding"/>
    <property type="evidence" value="ECO:0007669"/>
    <property type="project" value="UniProtKB-KW"/>
</dbReference>
<evidence type="ECO:0000256" key="11">
    <source>
        <dbReference type="PIRSR" id="PIRSR600246-3"/>
    </source>
</evidence>
<keyword evidence="6" id="KW-0068">Autocatalytic cleavage</keyword>
<comment type="similarity">
    <text evidence="2">Belongs to the Ntn-hydrolase family.</text>
</comment>
<dbReference type="SUPFAM" id="SSF57850">
    <property type="entry name" value="RING/U-box"/>
    <property type="match status" value="1"/>
</dbReference>
<dbReference type="InterPro" id="IPR013083">
    <property type="entry name" value="Znf_RING/FYVE/PHD"/>
</dbReference>
<organism evidence="17 18">
    <name type="scientific">Pseudolycoriella hygida</name>
    <dbReference type="NCBI Taxonomy" id="35572"/>
    <lineage>
        <taxon>Eukaryota</taxon>
        <taxon>Metazoa</taxon>
        <taxon>Ecdysozoa</taxon>
        <taxon>Arthropoda</taxon>
        <taxon>Hexapoda</taxon>
        <taxon>Insecta</taxon>
        <taxon>Pterygota</taxon>
        <taxon>Neoptera</taxon>
        <taxon>Endopterygota</taxon>
        <taxon>Diptera</taxon>
        <taxon>Nematocera</taxon>
        <taxon>Sciaroidea</taxon>
        <taxon>Sciaridae</taxon>
        <taxon>Pseudolycoriella</taxon>
    </lineage>
</organism>
<keyword evidence="13" id="KW-0175">Coiled coil</keyword>
<feature type="binding site" evidence="10">
    <location>
        <begin position="681"/>
        <end position="684"/>
    </location>
    <ligand>
        <name>substrate</name>
    </ligand>
</feature>
<keyword evidence="15" id="KW-1133">Transmembrane helix</keyword>
<evidence type="ECO:0000256" key="4">
    <source>
        <dbReference type="ARBA" id="ARBA00022771"/>
    </source>
</evidence>
<keyword evidence="4 12" id="KW-0863">Zinc-finger</keyword>
<evidence type="ECO:0000259" key="16">
    <source>
        <dbReference type="PROSITE" id="PS50089"/>
    </source>
</evidence>
<dbReference type="GO" id="GO:0008798">
    <property type="term" value="F:beta-aspartyl-peptidase activity"/>
    <property type="evidence" value="ECO:0007669"/>
    <property type="project" value="UniProtKB-EC"/>
</dbReference>
<evidence type="ECO:0000256" key="1">
    <source>
        <dbReference type="ARBA" id="ARBA00000306"/>
    </source>
</evidence>
<keyword evidence="5" id="KW-0378">Hydrolase</keyword>
<sequence length="748" mass="82681">MNVLEEYIVTRFVKHLSRFHPLLSITIEENLINGESVDNFVNKCGHVYHSKCILPWWDSTPEPTCPQCREPCNIDTITKIFLTVDHSPEFDDANRPTTIAIGDPKMDTLLRQMKEHIDVQTYNQSKDINDKFRQQNSDFSTLLLNNITRLKSNYDDKLSSVSRELTTAISSEHKRLLTALDSHDRTDLEGFNVADEHSPTKRRQKFKHPIAAVTCFIALVCLIVVIIYSHLILNALHTNEHFGSLNINNISQRLDSLTQELHDIASNVSRDNKNVKVALDNIGRSTSNGIKTQEILNRLGEVVRRGDQLLLEQIQTDRRINLKLEVLDNDISILKTLLKSEKTLDSNPKITEKQNQLEEQNHRLEAKLQHLQTILNNSPNAKPEELRKEIENDSELTPEKEDPKSIREEAVDLWNRLIHSDNSKSSGRVHSLNICYIVASIFEFIYKESNNSADQIEPVVIVHGGAGVTPDSRDIANYLGTKLAARIGYDKLLSGGSVLDAVEEAVRSMELDENFNAGLGSVLNVDGIASMEASIMSGNNLNAGCVTMVEDILHPISLARRVMENTNHTFLGGDGAMSLAKEQGIEILTPKGQLVTQRAKDALEAFKNCKAKGLCTLDAKTEIGHGGVGTVGAVAIDANGNIAVATSTGGMTGKIVGRIGDTPLIGCGTYADNNCGGVSTTGHGETIMRYNVAQKILQRIEYLAGAITIDASGNVGVYFTTKKMAWAFRKGNQLHYGIRSGDDFIEPA</sequence>
<dbReference type="AlphaFoldDB" id="A0A9Q0RYC9"/>
<keyword evidence="3" id="KW-0645">Protease</keyword>
<dbReference type="GO" id="GO:0033345">
    <property type="term" value="P:L-asparagine catabolic process via L-aspartate"/>
    <property type="evidence" value="ECO:0007669"/>
    <property type="project" value="TreeGrafter"/>
</dbReference>
<dbReference type="InterPro" id="IPR000246">
    <property type="entry name" value="Peptidase_T2"/>
</dbReference>
<evidence type="ECO:0000256" key="13">
    <source>
        <dbReference type="SAM" id="Coils"/>
    </source>
</evidence>
<keyword evidence="15" id="KW-0472">Membrane</keyword>
<dbReference type="PANTHER" id="PTHR10188:SF41">
    <property type="entry name" value="ISOASPARTYL PEPTIDASE_L-ASPARAGINASE"/>
    <property type="match status" value="1"/>
</dbReference>
<evidence type="ECO:0000256" key="2">
    <source>
        <dbReference type="ARBA" id="ARBA00010872"/>
    </source>
</evidence>
<evidence type="ECO:0000256" key="9">
    <source>
        <dbReference type="PIRSR" id="PIRSR600246-1"/>
    </source>
</evidence>
<evidence type="ECO:0000256" key="6">
    <source>
        <dbReference type="ARBA" id="ARBA00022813"/>
    </source>
</evidence>
<feature type="active site" description="Nucleophile" evidence="9">
    <location>
        <position position="630"/>
    </location>
</feature>
<keyword evidence="15" id="KW-0812">Transmembrane</keyword>
<feature type="coiled-coil region" evidence="13">
    <location>
        <begin position="347"/>
        <end position="374"/>
    </location>
</feature>
<dbReference type="Pfam" id="PF13639">
    <property type="entry name" value="zf-RING_2"/>
    <property type="match status" value="1"/>
</dbReference>
<evidence type="ECO:0000313" key="18">
    <source>
        <dbReference type="Proteomes" id="UP001151699"/>
    </source>
</evidence>
<evidence type="ECO:0000256" key="7">
    <source>
        <dbReference type="ARBA" id="ARBA00022833"/>
    </source>
</evidence>
<reference evidence="17" key="1">
    <citation type="submission" date="2022-07" db="EMBL/GenBank/DDBJ databases">
        <authorList>
            <person name="Trinca V."/>
            <person name="Uliana J.V.C."/>
            <person name="Torres T.T."/>
            <person name="Ward R.J."/>
            <person name="Monesi N."/>
        </authorList>
    </citation>
    <scope>NUCLEOTIDE SEQUENCE</scope>
    <source>
        <strain evidence="17">HSMRA1968</strain>
        <tissue evidence="17">Whole embryos</tissue>
    </source>
</reference>
<dbReference type="Proteomes" id="UP001151699">
    <property type="component" value="Chromosome C"/>
</dbReference>
<comment type="caution">
    <text evidence="17">The sequence shown here is derived from an EMBL/GenBank/DDBJ whole genome shotgun (WGS) entry which is preliminary data.</text>
</comment>
<dbReference type="SUPFAM" id="SSF56235">
    <property type="entry name" value="N-terminal nucleophile aminohydrolases (Ntn hydrolases)"/>
    <property type="match status" value="1"/>
</dbReference>
<evidence type="ECO:0000256" key="12">
    <source>
        <dbReference type="PROSITE-ProRule" id="PRU00175"/>
    </source>
</evidence>
<evidence type="ECO:0000256" key="10">
    <source>
        <dbReference type="PIRSR" id="PIRSR600246-2"/>
    </source>
</evidence>
<protein>
    <submittedName>
        <fullName evidence="17">Isoaspartyl peptidase/L-asparaginase</fullName>
    </submittedName>
</protein>
<dbReference type="OrthoDB" id="2262349at2759"/>
<gene>
    <name evidence="17" type="ORF">Bhyg_15342</name>
</gene>
<feature type="site" description="Cleavage; by autolysis" evidence="11">
    <location>
        <begin position="629"/>
        <end position="630"/>
    </location>
</feature>
<comment type="catalytic activity">
    <reaction evidence="1">
        <text>Cleavage of a beta-linked Asp residue from the N-terminus of a polypeptide.</text>
        <dbReference type="EC" id="3.4.19.5"/>
    </reaction>
</comment>
<evidence type="ECO:0000256" key="15">
    <source>
        <dbReference type="SAM" id="Phobius"/>
    </source>
</evidence>
<feature type="compositionally biased region" description="Basic and acidic residues" evidence="14">
    <location>
        <begin position="382"/>
        <end position="404"/>
    </location>
</feature>
<proteinExistence type="inferred from homology"/>
<comment type="catalytic activity">
    <reaction evidence="8">
        <text>L-asparagine + H2O = L-aspartate + NH4(+)</text>
        <dbReference type="Rhea" id="RHEA:21016"/>
        <dbReference type="ChEBI" id="CHEBI:15377"/>
        <dbReference type="ChEBI" id="CHEBI:28938"/>
        <dbReference type="ChEBI" id="CHEBI:29991"/>
        <dbReference type="ChEBI" id="CHEBI:58048"/>
        <dbReference type="EC" id="3.5.1.1"/>
    </reaction>
</comment>
<accession>A0A9Q0RYC9</accession>
<dbReference type="InterPro" id="IPR001841">
    <property type="entry name" value="Znf_RING"/>
</dbReference>
<evidence type="ECO:0000256" key="14">
    <source>
        <dbReference type="SAM" id="MobiDB-lite"/>
    </source>
</evidence>
<keyword evidence="18" id="KW-1185">Reference proteome</keyword>
<dbReference type="Gene3D" id="3.30.40.10">
    <property type="entry name" value="Zinc/RING finger domain, C3HC4 (zinc finger)"/>
    <property type="match status" value="1"/>
</dbReference>
<feature type="binding site" evidence="10">
    <location>
        <begin position="658"/>
        <end position="661"/>
    </location>
    <ligand>
        <name>substrate</name>
    </ligand>
</feature>
<dbReference type="CDD" id="cd04702">
    <property type="entry name" value="ASRGL1_like"/>
    <property type="match status" value="1"/>
</dbReference>
<evidence type="ECO:0000313" key="17">
    <source>
        <dbReference type="EMBL" id="KAJ6636748.1"/>
    </source>
</evidence>
<evidence type="ECO:0000256" key="8">
    <source>
        <dbReference type="ARBA" id="ARBA00049366"/>
    </source>
</evidence>
<dbReference type="InterPro" id="IPR029055">
    <property type="entry name" value="Ntn_hydrolases_N"/>
</dbReference>
<dbReference type="GO" id="GO:0005737">
    <property type="term" value="C:cytoplasm"/>
    <property type="evidence" value="ECO:0007669"/>
    <property type="project" value="TreeGrafter"/>
</dbReference>
<feature type="domain" description="RING-type" evidence="16">
    <location>
        <begin position="44"/>
        <end position="69"/>
    </location>
</feature>